<feature type="domain" description="Rhodopsin" evidence="7">
    <location>
        <begin position="27"/>
        <end position="261"/>
    </location>
</feature>
<reference evidence="8 9" key="1">
    <citation type="submission" date="2019-04" db="EMBL/GenBank/DDBJ databases">
        <title>Friends and foes A comparative genomics study of 23 Aspergillus species from section Flavi.</title>
        <authorList>
            <consortium name="DOE Joint Genome Institute"/>
            <person name="Kjaerbolling I."/>
            <person name="Vesth T."/>
            <person name="Frisvad J.C."/>
            <person name="Nybo J.L."/>
            <person name="Theobald S."/>
            <person name="Kildgaard S."/>
            <person name="Isbrandt T."/>
            <person name="Kuo A."/>
            <person name="Sato A."/>
            <person name="Lyhne E.K."/>
            <person name="Kogle M.E."/>
            <person name="Wiebenga A."/>
            <person name="Kun R.S."/>
            <person name="Lubbers R.J."/>
            <person name="Makela M.R."/>
            <person name="Barry K."/>
            <person name="Chovatia M."/>
            <person name="Clum A."/>
            <person name="Daum C."/>
            <person name="Haridas S."/>
            <person name="He G."/>
            <person name="LaButti K."/>
            <person name="Lipzen A."/>
            <person name="Mondo S."/>
            <person name="Riley R."/>
            <person name="Salamov A."/>
            <person name="Simmons B.A."/>
            <person name="Magnuson J.K."/>
            <person name="Henrissat B."/>
            <person name="Mortensen U.H."/>
            <person name="Larsen T.O."/>
            <person name="Devries R.P."/>
            <person name="Grigoriev I.V."/>
            <person name="Machida M."/>
            <person name="Baker S.E."/>
            <person name="Andersen M.R."/>
        </authorList>
    </citation>
    <scope>NUCLEOTIDE SEQUENCE [LARGE SCALE GENOMIC DNA]</scope>
    <source>
        <strain evidence="8 9">IBT 18842</strain>
    </source>
</reference>
<feature type="transmembrane region" description="Helical" evidence="6">
    <location>
        <begin position="171"/>
        <end position="193"/>
    </location>
</feature>
<keyword evidence="9" id="KW-1185">Reference proteome</keyword>
<evidence type="ECO:0000313" key="8">
    <source>
        <dbReference type="EMBL" id="KAE8152305.1"/>
    </source>
</evidence>
<feature type="transmembrane region" description="Helical" evidence="6">
    <location>
        <begin position="6"/>
        <end position="29"/>
    </location>
</feature>
<organism evidence="8 9">
    <name type="scientific">Aspergillus avenaceus</name>
    <dbReference type="NCBI Taxonomy" id="36643"/>
    <lineage>
        <taxon>Eukaryota</taxon>
        <taxon>Fungi</taxon>
        <taxon>Dikarya</taxon>
        <taxon>Ascomycota</taxon>
        <taxon>Pezizomycotina</taxon>
        <taxon>Eurotiomycetes</taxon>
        <taxon>Eurotiomycetidae</taxon>
        <taxon>Eurotiales</taxon>
        <taxon>Aspergillaceae</taxon>
        <taxon>Aspergillus</taxon>
        <taxon>Aspergillus subgen. Circumdati</taxon>
    </lineage>
</organism>
<comment type="similarity">
    <text evidence="5">Belongs to the SAT4 family.</text>
</comment>
<gene>
    <name evidence="8" type="ORF">BDV25DRAFT_137994</name>
</gene>
<evidence type="ECO:0000256" key="6">
    <source>
        <dbReference type="SAM" id="Phobius"/>
    </source>
</evidence>
<proteinExistence type="inferred from homology"/>
<dbReference type="Proteomes" id="UP000325780">
    <property type="component" value="Unassembled WGS sequence"/>
</dbReference>
<feature type="transmembrane region" description="Helical" evidence="6">
    <location>
        <begin position="90"/>
        <end position="111"/>
    </location>
</feature>
<feature type="transmembrane region" description="Helical" evidence="6">
    <location>
        <begin position="239"/>
        <end position="264"/>
    </location>
</feature>
<protein>
    <recommendedName>
        <fullName evidence="7">Rhodopsin domain-containing protein</fullName>
    </recommendedName>
</protein>
<comment type="subcellular location">
    <subcellularLocation>
        <location evidence="1">Membrane</location>
        <topology evidence="1">Multi-pass membrane protein</topology>
    </subcellularLocation>
</comment>
<dbReference type="PANTHER" id="PTHR33048">
    <property type="entry name" value="PTH11-LIKE INTEGRAL MEMBRANE PROTEIN (AFU_ORTHOLOGUE AFUA_5G11245)"/>
    <property type="match status" value="1"/>
</dbReference>
<keyword evidence="4 6" id="KW-0472">Membrane</keyword>
<dbReference type="AlphaFoldDB" id="A0A5N6U131"/>
<evidence type="ECO:0000256" key="1">
    <source>
        <dbReference type="ARBA" id="ARBA00004141"/>
    </source>
</evidence>
<name>A0A5N6U131_ASPAV</name>
<dbReference type="OrthoDB" id="444631at2759"/>
<dbReference type="InterPro" id="IPR049326">
    <property type="entry name" value="Rhodopsin_dom_fungi"/>
</dbReference>
<evidence type="ECO:0000259" key="7">
    <source>
        <dbReference type="Pfam" id="PF20684"/>
    </source>
</evidence>
<evidence type="ECO:0000256" key="5">
    <source>
        <dbReference type="ARBA" id="ARBA00038359"/>
    </source>
</evidence>
<feature type="transmembrane region" description="Helical" evidence="6">
    <location>
        <begin position="123"/>
        <end position="142"/>
    </location>
</feature>
<evidence type="ECO:0000256" key="2">
    <source>
        <dbReference type="ARBA" id="ARBA00022692"/>
    </source>
</evidence>
<sequence>MSHPGILGTASTLIAVTTILIISRSAAIFTRTRRLRAEDYLLFLGYLLLLAQCSLLIYLAPSLPQDETAKFEQFEEEQIANLQRIQKCTFALLLMLWLCLWAVKFSLLAMYRRFLNRKWYICAWRVLVGICALTLVHCIVTICRPCSPFSPWYTQACDNDQNVKLTWISAYIAYAHDILTDLLVMLLPTYLIWNLSIHPSRKRVFGALVSLGWLCIAAATLRLIQIIEKAKETGFNPKWSLLWGVIEAGVAVTIGCCPGIYRGYRRWRERSRSRPMTNPASYRFDALLLQRMMRGGAGALDVPDSYGDGKLYHSWDENDPNLSTVWEVPHSGSSGKSTTTANRVSFATDAQIVIPSPCYQPSCTRSP</sequence>
<dbReference type="Pfam" id="PF20684">
    <property type="entry name" value="Fung_rhodopsin"/>
    <property type="match status" value="1"/>
</dbReference>
<dbReference type="InterPro" id="IPR052337">
    <property type="entry name" value="SAT4-like"/>
</dbReference>
<evidence type="ECO:0000313" key="9">
    <source>
        <dbReference type="Proteomes" id="UP000325780"/>
    </source>
</evidence>
<accession>A0A5N6U131</accession>
<feature type="transmembrane region" description="Helical" evidence="6">
    <location>
        <begin position="41"/>
        <end position="60"/>
    </location>
</feature>
<evidence type="ECO:0000256" key="3">
    <source>
        <dbReference type="ARBA" id="ARBA00022989"/>
    </source>
</evidence>
<dbReference type="EMBL" id="ML742055">
    <property type="protein sequence ID" value="KAE8152305.1"/>
    <property type="molecule type" value="Genomic_DNA"/>
</dbReference>
<dbReference type="GO" id="GO:0016020">
    <property type="term" value="C:membrane"/>
    <property type="evidence" value="ECO:0007669"/>
    <property type="project" value="UniProtKB-SubCell"/>
</dbReference>
<keyword evidence="3 6" id="KW-1133">Transmembrane helix</keyword>
<dbReference type="PANTHER" id="PTHR33048:SF146">
    <property type="entry name" value="INTEGRAL MEMBRANE PROTEIN"/>
    <property type="match status" value="1"/>
</dbReference>
<evidence type="ECO:0000256" key="4">
    <source>
        <dbReference type="ARBA" id="ARBA00023136"/>
    </source>
</evidence>
<feature type="transmembrane region" description="Helical" evidence="6">
    <location>
        <begin position="205"/>
        <end position="227"/>
    </location>
</feature>
<keyword evidence="2 6" id="KW-0812">Transmembrane</keyword>